<dbReference type="RefSeq" id="WP_071701006.1">
    <property type="nucleotide sequence ID" value="NZ_CAYAEP010000001.1"/>
</dbReference>
<reference evidence="1" key="2">
    <citation type="submission" date="2020-09" db="EMBL/GenBank/DDBJ databases">
        <authorList>
            <consortium name="NCBI Pathogen Detection Project"/>
        </authorList>
    </citation>
    <scope>NUCLEOTIDE SEQUENCE</scope>
    <source>
        <strain evidence="1">O50</strain>
    </source>
</reference>
<gene>
    <name evidence="1" type="ORF">I9Y29_002313</name>
</gene>
<proteinExistence type="predicted"/>
<sequence>MKTPVEIVESVAADIVENTSLLEVIYRNYELPPEADNAIACLIRSMQKTLDGVNEYVTMLPPESITRNASANNSSAGASKRLTSGVLNNWATEAGNCKMAVCNAMDCIPQELSAIGTLTIVFEKLDELQEVISKKAEKINS</sequence>
<dbReference type="AlphaFoldDB" id="A0A509J0T9"/>
<name>A0A509J0T9_CITFR</name>
<organism evidence="1">
    <name type="scientific">Citrobacter freundii</name>
    <dbReference type="NCBI Taxonomy" id="546"/>
    <lineage>
        <taxon>Bacteria</taxon>
        <taxon>Pseudomonadati</taxon>
        <taxon>Pseudomonadota</taxon>
        <taxon>Gammaproteobacteria</taxon>
        <taxon>Enterobacterales</taxon>
        <taxon>Enterobacteriaceae</taxon>
        <taxon>Citrobacter</taxon>
        <taxon>Citrobacter freundii complex</taxon>
    </lineage>
</organism>
<evidence type="ECO:0000313" key="1">
    <source>
        <dbReference type="EMBL" id="HAT3897882.1"/>
    </source>
</evidence>
<comment type="caution">
    <text evidence="1">The sequence shown here is derived from an EMBL/GenBank/DDBJ whole genome shotgun (WGS) entry which is preliminary data.</text>
</comment>
<dbReference type="EMBL" id="DACSXJ010000012">
    <property type="protein sequence ID" value="HAT3897882.1"/>
    <property type="molecule type" value="Genomic_DNA"/>
</dbReference>
<reference evidence="1" key="1">
    <citation type="journal article" date="2018" name="Genome Biol.">
        <title>SKESA: strategic k-mer extension for scrupulous assemblies.</title>
        <authorList>
            <person name="Souvorov A."/>
            <person name="Agarwala R."/>
            <person name="Lipman D.J."/>
        </authorList>
    </citation>
    <scope>NUCLEOTIDE SEQUENCE</scope>
    <source>
        <strain evidence="1">O50</strain>
    </source>
</reference>
<accession>A0A509J0T9</accession>
<dbReference type="Proteomes" id="UP000855471">
    <property type="component" value="Unassembled WGS sequence"/>
</dbReference>
<protein>
    <submittedName>
        <fullName evidence="1">Uncharacterized protein</fullName>
    </submittedName>
</protein>